<proteinExistence type="predicted"/>
<name>A0A5J4RDL7_9ZZZZ</name>
<organism evidence="1">
    <name type="scientific">termite gut metagenome</name>
    <dbReference type="NCBI Taxonomy" id="433724"/>
    <lineage>
        <taxon>unclassified sequences</taxon>
        <taxon>metagenomes</taxon>
        <taxon>organismal metagenomes</taxon>
    </lineage>
</organism>
<comment type="caution">
    <text evidence="1">The sequence shown here is derived from an EMBL/GenBank/DDBJ whole genome shotgun (WGS) entry which is preliminary data.</text>
</comment>
<accession>A0A5J4RDL7</accession>
<dbReference type="EMBL" id="SNRY01001449">
    <property type="protein sequence ID" value="KAA6330853.1"/>
    <property type="molecule type" value="Genomic_DNA"/>
</dbReference>
<evidence type="ECO:0000313" key="1">
    <source>
        <dbReference type="EMBL" id="KAA6330853.1"/>
    </source>
</evidence>
<sequence length="32" mass="3852">MDNIHNREFASLNIVFVTWKEGIIQKNTRVDY</sequence>
<protein>
    <submittedName>
        <fullName evidence="1">Uncharacterized protein</fullName>
    </submittedName>
</protein>
<dbReference type="AlphaFoldDB" id="A0A5J4RDL7"/>
<reference evidence="1" key="1">
    <citation type="submission" date="2019-03" db="EMBL/GenBank/DDBJ databases">
        <title>Single cell metagenomics reveals metabolic interactions within the superorganism composed of flagellate Streblomastix strix and complex community of Bacteroidetes bacteria on its surface.</title>
        <authorList>
            <person name="Treitli S.C."/>
            <person name="Kolisko M."/>
            <person name="Husnik F."/>
            <person name="Keeling P."/>
            <person name="Hampl V."/>
        </authorList>
    </citation>
    <scope>NUCLEOTIDE SEQUENCE</scope>
    <source>
        <strain evidence="1">STM</strain>
    </source>
</reference>
<gene>
    <name evidence="1" type="ORF">EZS27_020484</name>
</gene>